<dbReference type="AlphaFoldDB" id="W1PM85"/>
<sequence length="125" mass="13830">MCNTTHSPSLWLHPCLGLEYQTISPRGIMLLGPMTLLWGSQTSTLMDLHLSMVVKMAPLKHILGTVDHMVNMDYNILNSQGRRLETHIKEIVDNQLGQSGRVRGGSTNKLHLTDPPGLAPVVKHS</sequence>
<name>W1PM85_AMBTC</name>
<dbReference type="HOGENOM" id="CLU_1995679_0_0_1"/>
<dbReference type="EMBL" id="KI393569">
    <property type="protein sequence ID" value="ERN08250.1"/>
    <property type="molecule type" value="Genomic_DNA"/>
</dbReference>
<dbReference type="Proteomes" id="UP000017836">
    <property type="component" value="Unassembled WGS sequence"/>
</dbReference>
<accession>W1PM85</accession>
<organism evidence="2 3">
    <name type="scientific">Amborella trichopoda</name>
    <dbReference type="NCBI Taxonomy" id="13333"/>
    <lineage>
        <taxon>Eukaryota</taxon>
        <taxon>Viridiplantae</taxon>
        <taxon>Streptophyta</taxon>
        <taxon>Embryophyta</taxon>
        <taxon>Tracheophyta</taxon>
        <taxon>Spermatophyta</taxon>
        <taxon>Magnoliopsida</taxon>
        <taxon>Amborellales</taxon>
        <taxon>Amborellaceae</taxon>
        <taxon>Amborella</taxon>
    </lineage>
</organism>
<proteinExistence type="predicted"/>
<evidence type="ECO:0000256" key="1">
    <source>
        <dbReference type="SAM" id="MobiDB-lite"/>
    </source>
</evidence>
<feature type="region of interest" description="Disordered" evidence="1">
    <location>
        <begin position="96"/>
        <end position="125"/>
    </location>
</feature>
<dbReference type="Gramene" id="ERN08250">
    <property type="protein sequence ID" value="ERN08250"/>
    <property type="gene ID" value="AMTR_s00018p00247190"/>
</dbReference>
<gene>
    <name evidence="2" type="ORF">AMTR_s00018p00247190</name>
</gene>
<evidence type="ECO:0000313" key="2">
    <source>
        <dbReference type="EMBL" id="ERN08250.1"/>
    </source>
</evidence>
<reference evidence="3" key="1">
    <citation type="journal article" date="2013" name="Science">
        <title>The Amborella genome and the evolution of flowering plants.</title>
        <authorList>
            <consortium name="Amborella Genome Project"/>
        </authorList>
    </citation>
    <scope>NUCLEOTIDE SEQUENCE [LARGE SCALE GENOMIC DNA]</scope>
</reference>
<keyword evidence="3" id="KW-1185">Reference proteome</keyword>
<protein>
    <submittedName>
        <fullName evidence="2">Uncharacterized protein</fullName>
    </submittedName>
</protein>
<evidence type="ECO:0000313" key="3">
    <source>
        <dbReference type="Proteomes" id="UP000017836"/>
    </source>
</evidence>